<comment type="cofactor">
    <cofactor evidence="1">
        <name>NAD(+)</name>
        <dbReference type="ChEBI" id="CHEBI:57540"/>
    </cofactor>
</comment>
<dbReference type="PANTHER" id="PTHR43818">
    <property type="entry name" value="BCDNA.GH03377"/>
    <property type="match status" value="1"/>
</dbReference>
<gene>
    <name evidence="8" type="ORF">ACFPFO_02560</name>
</gene>
<dbReference type="AlphaFoldDB" id="A0ABD5QA99"/>
<evidence type="ECO:0000256" key="2">
    <source>
        <dbReference type="ARBA" id="ARBA00009329"/>
    </source>
</evidence>
<evidence type="ECO:0000313" key="8">
    <source>
        <dbReference type="EMBL" id="MFC4986678.1"/>
    </source>
</evidence>
<dbReference type="Pfam" id="PF01408">
    <property type="entry name" value="GFO_IDH_MocA"/>
    <property type="match status" value="1"/>
</dbReference>
<comment type="caution">
    <text evidence="8">The sequence shown here is derived from an EMBL/GenBank/DDBJ whole genome shotgun (WGS) entry which is preliminary data.</text>
</comment>
<evidence type="ECO:0000256" key="1">
    <source>
        <dbReference type="ARBA" id="ARBA00001911"/>
    </source>
</evidence>
<evidence type="ECO:0000256" key="3">
    <source>
        <dbReference type="ARBA" id="ARBA00022801"/>
    </source>
</evidence>
<comment type="similarity">
    <text evidence="2">Belongs to the Gfo/Idh/MocA family. Glycosyl hydrolase 109 subfamily.</text>
</comment>
<dbReference type="GO" id="GO:0016798">
    <property type="term" value="F:hydrolase activity, acting on glycosyl bonds"/>
    <property type="evidence" value="ECO:0007669"/>
    <property type="project" value="UniProtKB-KW"/>
</dbReference>
<dbReference type="PANTHER" id="PTHR43818:SF11">
    <property type="entry name" value="BCDNA.GH03377"/>
    <property type="match status" value="1"/>
</dbReference>
<keyword evidence="3" id="KW-0378">Hydrolase</keyword>
<evidence type="ECO:0000259" key="6">
    <source>
        <dbReference type="Pfam" id="PF01408"/>
    </source>
</evidence>
<dbReference type="Gene3D" id="3.40.50.720">
    <property type="entry name" value="NAD(P)-binding Rossmann-like Domain"/>
    <property type="match status" value="1"/>
</dbReference>
<evidence type="ECO:0000256" key="5">
    <source>
        <dbReference type="ARBA" id="ARBA00023295"/>
    </source>
</evidence>
<dbReference type="SUPFAM" id="SSF51735">
    <property type="entry name" value="NAD(P)-binding Rossmann-fold domains"/>
    <property type="match status" value="1"/>
</dbReference>
<organism evidence="8 9">
    <name type="scientific">Saliphagus infecundisoli</name>
    <dbReference type="NCBI Taxonomy" id="1849069"/>
    <lineage>
        <taxon>Archaea</taxon>
        <taxon>Methanobacteriati</taxon>
        <taxon>Methanobacteriota</taxon>
        <taxon>Stenosarchaea group</taxon>
        <taxon>Halobacteria</taxon>
        <taxon>Halobacteriales</taxon>
        <taxon>Natrialbaceae</taxon>
        <taxon>Saliphagus</taxon>
    </lineage>
</organism>
<sequence>MTDQIQLGVVGAAGRGMGYQIPATEDERVKVEAVCDIVQEGAERAQEAFDAEEAYTDFHTMIWEASLDTVLIATPVEHHVAQSVAALKRDLNVLCEVPAGRTINECRDLVEAVNQSSGMFMLAENDVFRREWMLVAELVSDGCFGDVYYARSERVTNGKDHIEEALWRRTWRVERNGVTYPTHNLGPVGRWFLDDRIERVACAGSGHHHIDPRGDPYDQEDTVVMLGKTENDCLIVHRQDILSERPAAGYRFELQGTKGCFESAAHSDDTHRISFADRNENGRNWESLEEYADEYLPECWQNIPDIARDTGRNGGDYLVFETFIDALVSGSDPAIDIHEGLDMTLPGLVSQQSIDSDGEWIHVPDSREW</sequence>
<protein>
    <submittedName>
        <fullName evidence="8">Gfo/Idh/MocA family oxidoreductase</fullName>
    </submittedName>
</protein>
<dbReference type="Gene3D" id="3.30.360.10">
    <property type="entry name" value="Dihydrodipicolinate Reductase, domain 2"/>
    <property type="match status" value="1"/>
</dbReference>
<keyword evidence="4" id="KW-0560">Oxidoreductase</keyword>
<dbReference type="Pfam" id="PF21252">
    <property type="entry name" value="Glyco_hydro_109_C"/>
    <property type="match status" value="1"/>
</dbReference>
<dbReference type="InterPro" id="IPR000683">
    <property type="entry name" value="Gfo/Idh/MocA-like_OxRdtase_N"/>
</dbReference>
<dbReference type="GO" id="GO:0016491">
    <property type="term" value="F:oxidoreductase activity"/>
    <property type="evidence" value="ECO:0007669"/>
    <property type="project" value="UniProtKB-KW"/>
</dbReference>
<keyword evidence="5" id="KW-0326">Glycosidase</keyword>
<evidence type="ECO:0000259" key="7">
    <source>
        <dbReference type="Pfam" id="PF21252"/>
    </source>
</evidence>
<dbReference type="InterPro" id="IPR049303">
    <property type="entry name" value="Glyco_hydro_109_C"/>
</dbReference>
<dbReference type="InterPro" id="IPR036291">
    <property type="entry name" value="NAD(P)-bd_dom_sf"/>
</dbReference>
<feature type="domain" description="Gfo/Idh/MocA-like oxidoreductase N-terminal" evidence="6">
    <location>
        <begin position="6"/>
        <end position="122"/>
    </location>
</feature>
<dbReference type="InterPro" id="IPR050463">
    <property type="entry name" value="Gfo/Idh/MocA_oxidrdct_glycsds"/>
</dbReference>
<dbReference type="RefSeq" id="WP_224830122.1">
    <property type="nucleotide sequence ID" value="NZ_JAIVEF010000002.1"/>
</dbReference>
<evidence type="ECO:0000256" key="4">
    <source>
        <dbReference type="ARBA" id="ARBA00023002"/>
    </source>
</evidence>
<keyword evidence="9" id="KW-1185">Reference proteome</keyword>
<evidence type="ECO:0000313" key="9">
    <source>
        <dbReference type="Proteomes" id="UP001595925"/>
    </source>
</evidence>
<dbReference type="Proteomes" id="UP001595925">
    <property type="component" value="Unassembled WGS sequence"/>
</dbReference>
<dbReference type="EMBL" id="JBHSJG010000006">
    <property type="protein sequence ID" value="MFC4986678.1"/>
    <property type="molecule type" value="Genomic_DNA"/>
</dbReference>
<name>A0ABD5QA99_9EURY</name>
<proteinExistence type="inferred from homology"/>
<reference evidence="8 9" key="1">
    <citation type="journal article" date="2019" name="Int. J. Syst. Evol. Microbiol.">
        <title>The Global Catalogue of Microorganisms (GCM) 10K type strain sequencing project: providing services to taxonomists for standard genome sequencing and annotation.</title>
        <authorList>
            <consortium name="The Broad Institute Genomics Platform"/>
            <consortium name="The Broad Institute Genome Sequencing Center for Infectious Disease"/>
            <person name="Wu L."/>
            <person name="Ma J."/>
        </authorList>
    </citation>
    <scope>NUCLEOTIDE SEQUENCE [LARGE SCALE GENOMIC DNA]</scope>
    <source>
        <strain evidence="8 9">CGMCC 1.15824</strain>
    </source>
</reference>
<feature type="domain" description="Glycosyl hydrolase 109 C-terminal" evidence="7">
    <location>
        <begin position="152"/>
        <end position="287"/>
    </location>
</feature>
<accession>A0ABD5QA99</accession>
<dbReference type="SUPFAM" id="SSF55347">
    <property type="entry name" value="Glyceraldehyde-3-phosphate dehydrogenase-like, C-terminal domain"/>
    <property type="match status" value="1"/>
</dbReference>